<dbReference type="PRINTS" id="PR00092">
    <property type="entry name" value="TYROSINASE"/>
</dbReference>
<dbReference type="Proteomes" id="UP000319160">
    <property type="component" value="Unassembled WGS sequence"/>
</dbReference>
<sequence length="377" mass="41799">MRFSFLPVASLLLGQAYSAASVGSFVDVYHESSALRLGSSELQEDGHQRPKLCSPENVRVRKSWYALSLNEREEYINAVKCFRQKPARTALSFAPGVRNRMDDFTASHVNQTVYIHSSGWLLPWHRYMVWQYETGLRDECGYKGAQPYWDWSIHADDITKDPLWDGSAYSMGGNGLYVPHGIANGTVPGVPEPQVITRPPGTGGGCVVDGPFANITLNLGPVFPVEDGSSRTGLEYNPHCLKRDFLQAIALQSLTNDTVSTLLSQPSIADFRAYMDATVHLAGHAYVGGDMSDIFTSPEDPAFYFHHGQLDRLWAIWQEQAPTDRLYATSDTQTWNNSPPSPNATISDILEFGYVGGQVVMGNVMDPLSGLLCYRYE</sequence>
<proteinExistence type="predicted"/>
<keyword evidence="2" id="KW-0560">Oxidoreductase</keyword>
<keyword evidence="3" id="KW-0732">Signal</keyword>
<reference evidence="6" key="1">
    <citation type="submission" date="2019-06" db="EMBL/GenBank/DDBJ databases">
        <title>Draft genome sequence of the griseofulvin-producing fungus Xylaria cubensis strain G536.</title>
        <authorList>
            <person name="Mead M.E."/>
            <person name="Raja H.A."/>
            <person name="Steenwyk J.L."/>
            <person name="Knowles S.L."/>
            <person name="Oberlies N.H."/>
            <person name="Rokas A."/>
        </authorList>
    </citation>
    <scope>NUCLEOTIDE SEQUENCE [LARGE SCALE GENOMIC DNA]</scope>
    <source>
        <strain evidence="6">G536</strain>
    </source>
</reference>
<dbReference type="GO" id="GO:0046872">
    <property type="term" value="F:metal ion binding"/>
    <property type="evidence" value="ECO:0007669"/>
    <property type="project" value="UniProtKB-KW"/>
</dbReference>
<evidence type="ECO:0000256" key="3">
    <source>
        <dbReference type="SAM" id="SignalP"/>
    </source>
</evidence>
<dbReference type="PROSITE" id="PS00498">
    <property type="entry name" value="TYROSINASE_2"/>
    <property type="match status" value="1"/>
</dbReference>
<dbReference type="AlphaFoldDB" id="A0A553HQA6"/>
<dbReference type="PANTHER" id="PTHR11474">
    <property type="entry name" value="TYROSINASE FAMILY MEMBER"/>
    <property type="match status" value="1"/>
</dbReference>
<keyword evidence="1" id="KW-0479">Metal-binding</keyword>
<dbReference type="InterPro" id="IPR050316">
    <property type="entry name" value="Tyrosinase/Hemocyanin"/>
</dbReference>
<evidence type="ECO:0000313" key="5">
    <source>
        <dbReference type="EMBL" id="TRX90136.1"/>
    </source>
</evidence>
<dbReference type="OrthoDB" id="6132182at2759"/>
<dbReference type="SUPFAM" id="SSF48056">
    <property type="entry name" value="Di-copper centre-containing domain"/>
    <property type="match status" value="1"/>
</dbReference>
<keyword evidence="6" id="KW-1185">Reference proteome</keyword>
<dbReference type="InterPro" id="IPR002227">
    <property type="entry name" value="Tyrosinase_Cu-bd"/>
</dbReference>
<feature type="signal peptide" evidence="3">
    <location>
        <begin position="1"/>
        <end position="18"/>
    </location>
</feature>
<dbReference type="InterPro" id="IPR008922">
    <property type="entry name" value="Di-copper_centre_dom_sf"/>
</dbReference>
<dbReference type="GO" id="GO:0016491">
    <property type="term" value="F:oxidoreductase activity"/>
    <property type="evidence" value="ECO:0007669"/>
    <property type="project" value="UniProtKB-KW"/>
</dbReference>
<dbReference type="Gene3D" id="1.10.1280.10">
    <property type="entry name" value="Di-copper center containing domain from catechol oxidase"/>
    <property type="match status" value="1"/>
</dbReference>
<evidence type="ECO:0000256" key="2">
    <source>
        <dbReference type="ARBA" id="ARBA00023002"/>
    </source>
</evidence>
<feature type="chain" id="PRO_5021707417" description="Tyrosinase copper-binding domain-containing protein" evidence="3">
    <location>
        <begin position="19"/>
        <end position="377"/>
    </location>
</feature>
<name>A0A553HQA6_9PEZI</name>
<evidence type="ECO:0000256" key="1">
    <source>
        <dbReference type="ARBA" id="ARBA00022723"/>
    </source>
</evidence>
<accession>A0A553HQA6</accession>
<comment type="caution">
    <text evidence="5">The sequence shown here is derived from an EMBL/GenBank/DDBJ whole genome shotgun (WGS) entry which is preliminary data.</text>
</comment>
<feature type="domain" description="Tyrosinase copper-binding" evidence="4">
    <location>
        <begin position="300"/>
        <end position="311"/>
    </location>
</feature>
<dbReference type="PANTHER" id="PTHR11474:SF125">
    <property type="entry name" value="N-ACETYL-6-HYDROXYTRYPTOPHAN OXIDASE IVOB-RELATED"/>
    <property type="match status" value="1"/>
</dbReference>
<dbReference type="EMBL" id="VFLP01000059">
    <property type="protein sequence ID" value="TRX90136.1"/>
    <property type="molecule type" value="Genomic_DNA"/>
</dbReference>
<gene>
    <name evidence="5" type="ORF">FHL15_009055</name>
</gene>
<evidence type="ECO:0000313" key="6">
    <source>
        <dbReference type="Proteomes" id="UP000319160"/>
    </source>
</evidence>
<dbReference type="Pfam" id="PF00264">
    <property type="entry name" value="Tyrosinase"/>
    <property type="match status" value="1"/>
</dbReference>
<dbReference type="STRING" id="2512241.A0A553HQA6"/>
<organism evidence="5 6">
    <name type="scientific">Xylaria flabelliformis</name>
    <dbReference type="NCBI Taxonomy" id="2512241"/>
    <lineage>
        <taxon>Eukaryota</taxon>
        <taxon>Fungi</taxon>
        <taxon>Dikarya</taxon>
        <taxon>Ascomycota</taxon>
        <taxon>Pezizomycotina</taxon>
        <taxon>Sordariomycetes</taxon>
        <taxon>Xylariomycetidae</taxon>
        <taxon>Xylariales</taxon>
        <taxon>Xylariaceae</taxon>
        <taxon>Xylaria</taxon>
    </lineage>
</organism>
<evidence type="ECO:0000259" key="4">
    <source>
        <dbReference type="PROSITE" id="PS00498"/>
    </source>
</evidence>
<protein>
    <recommendedName>
        <fullName evidence="4">Tyrosinase copper-binding domain-containing protein</fullName>
    </recommendedName>
</protein>